<keyword evidence="2" id="KW-1185">Reference proteome</keyword>
<accession>A0AAV8XN04</accession>
<reference evidence="1" key="1">
    <citation type="journal article" date="2023" name="Insect Mol. Biol.">
        <title>Genome sequencing provides insights into the evolution of gene families encoding plant cell wall-degrading enzymes in longhorned beetles.</title>
        <authorList>
            <person name="Shin N.R."/>
            <person name="Okamura Y."/>
            <person name="Kirsch R."/>
            <person name="Pauchet Y."/>
        </authorList>
    </citation>
    <scope>NUCLEOTIDE SEQUENCE</scope>
    <source>
        <strain evidence="1">AMC_N1</strain>
    </source>
</reference>
<evidence type="ECO:0000313" key="1">
    <source>
        <dbReference type="EMBL" id="KAJ8939423.1"/>
    </source>
</evidence>
<gene>
    <name evidence="1" type="ORF">NQ318_021927</name>
</gene>
<dbReference type="AlphaFoldDB" id="A0AAV8XN04"/>
<dbReference type="Proteomes" id="UP001162162">
    <property type="component" value="Unassembled WGS sequence"/>
</dbReference>
<dbReference type="EMBL" id="JAPWTK010000489">
    <property type="protein sequence ID" value="KAJ8939423.1"/>
    <property type="molecule type" value="Genomic_DNA"/>
</dbReference>
<comment type="caution">
    <text evidence="1">The sequence shown here is derived from an EMBL/GenBank/DDBJ whole genome shotgun (WGS) entry which is preliminary data.</text>
</comment>
<proteinExistence type="predicted"/>
<organism evidence="1 2">
    <name type="scientific">Aromia moschata</name>
    <dbReference type="NCBI Taxonomy" id="1265417"/>
    <lineage>
        <taxon>Eukaryota</taxon>
        <taxon>Metazoa</taxon>
        <taxon>Ecdysozoa</taxon>
        <taxon>Arthropoda</taxon>
        <taxon>Hexapoda</taxon>
        <taxon>Insecta</taxon>
        <taxon>Pterygota</taxon>
        <taxon>Neoptera</taxon>
        <taxon>Endopterygota</taxon>
        <taxon>Coleoptera</taxon>
        <taxon>Polyphaga</taxon>
        <taxon>Cucujiformia</taxon>
        <taxon>Chrysomeloidea</taxon>
        <taxon>Cerambycidae</taxon>
        <taxon>Cerambycinae</taxon>
        <taxon>Callichromatini</taxon>
        <taxon>Aromia</taxon>
    </lineage>
</organism>
<evidence type="ECO:0000313" key="2">
    <source>
        <dbReference type="Proteomes" id="UP001162162"/>
    </source>
</evidence>
<protein>
    <submittedName>
        <fullName evidence="1">Uncharacterized protein</fullName>
    </submittedName>
</protein>
<sequence>MCYIRVKNHKEKPLTDLKRFNISMNLRAITWGHTLPITVYEVCKLSNETRSSNTAETGLGRAISKFRENHKIKV</sequence>
<name>A0AAV8XN04_9CUCU</name>